<accession>A0A0D3IH59</accession>
<dbReference type="HOGENOM" id="CLU_802748_0_0_1"/>
<dbReference type="EnsemblProtists" id="EOD10594">
    <property type="protein sequence ID" value="EOD10594"/>
    <property type="gene ID" value="EMIHUDRAFT_248284"/>
</dbReference>
<proteinExistence type="predicted"/>
<evidence type="ECO:0000313" key="2">
    <source>
        <dbReference type="Proteomes" id="UP000013827"/>
    </source>
</evidence>
<dbReference type="Proteomes" id="UP000013827">
    <property type="component" value="Unassembled WGS sequence"/>
</dbReference>
<dbReference type="AlphaFoldDB" id="A0A0D3IH59"/>
<sequence>MYGPSGGYTCYYDCTECTEAISSLTSNNLGGVGPNSGDPEQMRFSPVGSINGASFDLVVTVAPGSNYNCASPCTQNKLNGKFGQIRLLYADPLGVATLRFSFVDTATGASVTVPSFYFSFFDLDMRDGNGDRSEAVGVKGSDIAGYMLDPSTEVSVACNDGSWGSGGALHVAPCLSGEEIVFSATTYGEPADNPTDPSAMTGEQLARSVRLAFVDKASFDVTISSLTSNNLGGVGPNSGDPEQMRFSPVGSINGASFDLVVTVAPGSNYNCASPCTQNKLNGKFGQIRLLYADPLGVATLRFSFVDTATGASVTVPSFYFSFFDLDMRDGNGDRSEADTCSTRAPR</sequence>
<dbReference type="KEGG" id="ehx:EMIHUDRAFT_248284"/>
<evidence type="ECO:0000313" key="1">
    <source>
        <dbReference type="EnsemblProtists" id="EOD10594"/>
    </source>
</evidence>
<protein>
    <submittedName>
        <fullName evidence="1">Uncharacterized protein</fullName>
    </submittedName>
</protein>
<name>A0A0D3IH59_EMIH1</name>
<reference evidence="2" key="1">
    <citation type="journal article" date="2013" name="Nature">
        <title>Pan genome of the phytoplankton Emiliania underpins its global distribution.</title>
        <authorList>
            <person name="Read B.A."/>
            <person name="Kegel J."/>
            <person name="Klute M.J."/>
            <person name="Kuo A."/>
            <person name="Lefebvre S.C."/>
            <person name="Maumus F."/>
            <person name="Mayer C."/>
            <person name="Miller J."/>
            <person name="Monier A."/>
            <person name="Salamov A."/>
            <person name="Young J."/>
            <person name="Aguilar M."/>
            <person name="Claverie J.M."/>
            <person name="Frickenhaus S."/>
            <person name="Gonzalez K."/>
            <person name="Herman E.K."/>
            <person name="Lin Y.C."/>
            <person name="Napier J."/>
            <person name="Ogata H."/>
            <person name="Sarno A.F."/>
            <person name="Shmutz J."/>
            <person name="Schroeder D."/>
            <person name="de Vargas C."/>
            <person name="Verret F."/>
            <person name="von Dassow P."/>
            <person name="Valentin K."/>
            <person name="Van de Peer Y."/>
            <person name="Wheeler G."/>
            <person name="Dacks J.B."/>
            <person name="Delwiche C.F."/>
            <person name="Dyhrman S.T."/>
            <person name="Glockner G."/>
            <person name="John U."/>
            <person name="Richards T."/>
            <person name="Worden A.Z."/>
            <person name="Zhang X."/>
            <person name="Grigoriev I.V."/>
            <person name="Allen A.E."/>
            <person name="Bidle K."/>
            <person name="Borodovsky M."/>
            <person name="Bowler C."/>
            <person name="Brownlee C."/>
            <person name="Cock J.M."/>
            <person name="Elias M."/>
            <person name="Gladyshev V.N."/>
            <person name="Groth M."/>
            <person name="Guda C."/>
            <person name="Hadaegh A."/>
            <person name="Iglesias-Rodriguez M.D."/>
            <person name="Jenkins J."/>
            <person name="Jones B.M."/>
            <person name="Lawson T."/>
            <person name="Leese F."/>
            <person name="Lindquist E."/>
            <person name="Lobanov A."/>
            <person name="Lomsadze A."/>
            <person name="Malik S.B."/>
            <person name="Marsh M.E."/>
            <person name="Mackinder L."/>
            <person name="Mock T."/>
            <person name="Mueller-Roeber B."/>
            <person name="Pagarete A."/>
            <person name="Parker M."/>
            <person name="Probert I."/>
            <person name="Quesneville H."/>
            <person name="Raines C."/>
            <person name="Rensing S.A."/>
            <person name="Riano-Pachon D.M."/>
            <person name="Richier S."/>
            <person name="Rokitta S."/>
            <person name="Shiraiwa Y."/>
            <person name="Soanes D.M."/>
            <person name="van der Giezen M."/>
            <person name="Wahlund T.M."/>
            <person name="Williams B."/>
            <person name="Wilson W."/>
            <person name="Wolfe G."/>
            <person name="Wurch L.L."/>
        </authorList>
    </citation>
    <scope>NUCLEOTIDE SEQUENCE</scope>
</reference>
<dbReference type="RefSeq" id="XP_005763023.1">
    <property type="nucleotide sequence ID" value="XM_005762966.1"/>
</dbReference>
<reference evidence="1" key="2">
    <citation type="submission" date="2024-10" db="UniProtKB">
        <authorList>
            <consortium name="EnsemblProtists"/>
        </authorList>
    </citation>
    <scope>IDENTIFICATION</scope>
</reference>
<dbReference type="GeneID" id="17256745"/>
<keyword evidence="2" id="KW-1185">Reference proteome</keyword>
<dbReference type="PaxDb" id="2903-EOD10594"/>
<organism evidence="1 2">
    <name type="scientific">Emiliania huxleyi (strain CCMP1516)</name>
    <dbReference type="NCBI Taxonomy" id="280463"/>
    <lineage>
        <taxon>Eukaryota</taxon>
        <taxon>Haptista</taxon>
        <taxon>Haptophyta</taxon>
        <taxon>Prymnesiophyceae</taxon>
        <taxon>Isochrysidales</taxon>
        <taxon>Noelaerhabdaceae</taxon>
        <taxon>Emiliania</taxon>
    </lineage>
</organism>